<accession>A0A372JG91</accession>
<dbReference type="OrthoDB" id="5242307at2"/>
<protein>
    <recommendedName>
        <fullName evidence="5">Peptidase MA superfamily protein</fullName>
    </recommendedName>
</protein>
<gene>
    <name evidence="3" type="ORF">DZF91_25095</name>
</gene>
<feature type="non-terminal residue" evidence="3">
    <location>
        <position position="1"/>
    </location>
</feature>
<feature type="signal peptide" evidence="2">
    <location>
        <begin position="1"/>
        <end position="17"/>
    </location>
</feature>
<comment type="caution">
    <text evidence="3">The sequence shown here is derived from an EMBL/GenBank/DDBJ whole genome shotgun (WGS) entry which is preliminary data.</text>
</comment>
<dbReference type="EMBL" id="QURH01000647">
    <property type="protein sequence ID" value="RFU38929.1"/>
    <property type="molecule type" value="Genomic_DNA"/>
</dbReference>
<evidence type="ECO:0008006" key="5">
    <source>
        <dbReference type="Google" id="ProtNLM"/>
    </source>
</evidence>
<evidence type="ECO:0000313" key="3">
    <source>
        <dbReference type="EMBL" id="RFU38929.1"/>
    </source>
</evidence>
<evidence type="ECO:0000256" key="2">
    <source>
        <dbReference type="SAM" id="SignalP"/>
    </source>
</evidence>
<organism evidence="3 4">
    <name type="scientific">Actinomadura logoneensis</name>
    <dbReference type="NCBI Taxonomy" id="2293572"/>
    <lineage>
        <taxon>Bacteria</taxon>
        <taxon>Bacillati</taxon>
        <taxon>Actinomycetota</taxon>
        <taxon>Actinomycetes</taxon>
        <taxon>Streptosporangiales</taxon>
        <taxon>Thermomonosporaceae</taxon>
        <taxon>Actinomadura</taxon>
    </lineage>
</organism>
<feature type="region of interest" description="Disordered" evidence="1">
    <location>
        <begin position="27"/>
        <end position="51"/>
    </location>
</feature>
<reference evidence="3 4" key="1">
    <citation type="submission" date="2018-08" db="EMBL/GenBank/DDBJ databases">
        <title>Actinomadura jelena sp. nov., a novel Actinomycete isolated from soil in Chad.</title>
        <authorList>
            <person name="Shi L."/>
        </authorList>
    </citation>
    <scope>NUCLEOTIDE SEQUENCE [LARGE SCALE GENOMIC DNA]</scope>
    <source>
        <strain evidence="3 4">NEAU-G17</strain>
    </source>
</reference>
<keyword evidence="4" id="KW-1185">Reference proteome</keyword>
<dbReference type="RefSeq" id="WP_117359701.1">
    <property type="nucleotide sequence ID" value="NZ_QURH01000647.1"/>
</dbReference>
<evidence type="ECO:0000256" key="1">
    <source>
        <dbReference type="SAM" id="MobiDB-lite"/>
    </source>
</evidence>
<sequence length="428" mass="44475">SRRRALGLLGAVTGACAAGGAGLWTLTRGPDTGSGDTGSRGAGPSAPAVGAPDPGAVAAVLANRARAVRERNRIAFLATVARAPAAFQQAQARLFDNLTRLPLDGWEEHPGAAQGTSGVVRVSMRYRITGFDTAPVARTRHLAFSPAPGGWTITGDGTPAGLADDADIADAGPLTVVRRGPVLVAGDASGLDEIARRLAAAIPDVTAVTGASWARRAVVLAPADAALAGRVAGNARDVAQFAALAVVTPGPEGSADQNRPAGHDHSAGQDRIVVSPAFARLNALGRDVVLTHELTHVATGGARDGRTPLWLIEGLADYVGYRRADLTAKITVRSAARELAAEVAAGRVPDRLPARADFDGASGRLSQAYQEAWLACRMVADRYGEPTLVRLYRAAGREPEAAALRRVLGVRPDTFTADWRDYLREELS</sequence>
<dbReference type="AlphaFoldDB" id="A0A372JG91"/>
<feature type="compositionally biased region" description="Low complexity" evidence="1">
    <location>
        <begin position="42"/>
        <end position="51"/>
    </location>
</feature>
<dbReference type="Proteomes" id="UP000261811">
    <property type="component" value="Unassembled WGS sequence"/>
</dbReference>
<proteinExistence type="predicted"/>
<feature type="chain" id="PRO_5016993454" description="Peptidase MA superfamily protein" evidence="2">
    <location>
        <begin position="18"/>
        <end position="428"/>
    </location>
</feature>
<evidence type="ECO:0000313" key="4">
    <source>
        <dbReference type="Proteomes" id="UP000261811"/>
    </source>
</evidence>
<keyword evidence="2" id="KW-0732">Signal</keyword>
<name>A0A372JG91_9ACTN</name>